<proteinExistence type="predicted"/>
<evidence type="ECO:0000256" key="2">
    <source>
        <dbReference type="SAM" id="SignalP"/>
    </source>
</evidence>
<dbReference type="PROSITE" id="PS50035">
    <property type="entry name" value="PLD"/>
    <property type="match status" value="2"/>
</dbReference>
<evidence type="ECO:0000313" key="4">
    <source>
        <dbReference type="EMBL" id="TWF73377.1"/>
    </source>
</evidence>
<dbReference type="EMBL" id="VIWT01000006">
    <property type="protein sequence ID" value="TWF73377.1"/>
    <property type="molecule type" value="Genomic_DNA"/>
</dbReference>
<feature type="region of interest" description="Disordered" evidence="1">
    <location>
        <begin position="36"/>
        <end position="62"/>
    </location>
</feature>
<reference evidence="4 5" key="1">
    <citation type="submission" date="2019-06" db="EMBL/GenBank/DDBJ databases">
        <title>Sequencing the genomes of 1000 actinobacteria strains.</title>
        <authorList>
            <person name="Klenk H.-P."/>
        </authorList>
    </citation>
    <scope>NUCLEOTIDE SEQUENCE [LARGE SCALE GENOMIC DNA]</scope>
    <source>
        <strain evidence="4 5">DSM 44826</strain>
    </source>
</reference>
<feature type="chain" id="PRO_5021857167" evidence="2">
    <location>
        <begin position="33"/>
        <end position="567"/>
    </location>
</feature>
<dbReference type="CDD" id="cd09108">
    <property type="entry name" value="PLDc_PMFPLD_like_1"/>
    <property type="match status" value="1"/>
</dbReference>
<dbReference type="SUPFAM" id="SSF56024">
    <property type="entry name" value="Phospholipase D/nuclease"/>
    <property type="match status" value="2"/>
</dbReference>
<feature type="signal peptide" evidence="2">
    <location>
        <begin position="1"/>
        <end position="32"/>
    </location>
</feature>
<evidence type="ECO:0000256" key="1">
    <source>
        <dbReference type="SAM" id="MobiDB-lite"/>
    </source>
</evidence>
<dbReference type="Gene3D" id="3.30.870.10">
    <property type="entry name" value="Endonuclease Chain A"/>
    <property type="match status" value="2"/>
</dbReference>
<keyword evidence="2" id="KW-0732">Signal</keyword>
<gene>
    <name evidence="4" type="ORF">FHX73_16528</name>
</gene>
<comment type="caution">
    <text evidence="4">The sequence shown here is derived from an EMBL/GenBank/DDBJ whole genome shotgun (WGS) entry which is preliminary data.</text>
</comment>
<dbReference type="PANTHER" id="PTHR21248">
    <property type="entry name" value="CARDIOLIPIN SYNTHASE"/>
    <property type="match status" value="1"/>
</dbReference>
<dbReference type="GO" id="GO:0006793">
    <property type="term" value="P:phosphorus metabolic process"/>
    <property type="evidence" value="ECO:0007669"/>
    <property type="project" value="UniProtKB-ARBA"/>
</dbReference>
<protein>
    <submittedName>
        <fullName evidence="4">Phosphatidylserine/phosphatidylglycerophosphate/ cardiolipin synthase-like enzyme</fullName>
    </submittedName>
</protein>
<organism evidence="4 5">
    <name type="scientific">Kitasatospora viridis</name>
    <dbReference type="NCBI Taxonomy" id="281105"/>
    <lineage>
        <taxon>Bacteria</taxon>
        <taxon>Bacillati</taxon>
        <taxon>Actinomycetota</taxon>
        <taxon>Actinomycetes</taxon>
        <taxon>Kitasatosporales</taxon>
        <taxon>Streptomycetaceae</taxon>
        <taxon>Kitasatospora</taxon>
    </lineage>
</organism>
<evidence type="ECO:0000259" key="3">
    <source>
        <dbReference type="PROSITE" id="PS50035"/>
    </source>
</evidence>
<dbReference type="AlphaFoldDB" id="A0A561SEW2"/>
<sequence length="567" mass="58724">MLRQPTRRLGQMASAALATTLLAAVPAAPAFADPTAPAAPAGSTAPAAPAGSTAPSGVAPADRTPYLDAVEQTLRQVSPGLEGTVWQRTTGNTLDAPAGDPGGWLLQTPGCWGDPACTDRPGTRRLLDRMTGTIATATRTVDISSLAPFPNGAFEDAIVAGLKTAVANAGGRRIQVRILVGAAPLYNVTALPTRYRDELLGRLGDAAGGITLTVASMTTARTAFSWNHSKLLVVDGQRVITGGINGWKDDYLDTTHPVSDVDLALEGPAAGTAGRYLDRLWDWTCRNTGPLSAAWFAASDGAACDPTLEQDANPAPAPAPGGIPVLAIGGLGVGVQAADPASDYRFTPVTAPDVRCGPIGVHDYTNADRDYATANPEEAALRALVAGATSHIEISQQDLNGTCPPMPRYDVRLYDTLAAKLAAGVKVRIVVSDPANRGAVGSGGYSQIKSLDEVSGTLLNHLIALTGSAGAAHSAMCQNLQLAPFRAAAAPTWADGHPYALHHKLVSVDGSAFFIGSKNLYPAYLQDFGYIVEDPTAAGQLDADLLAPQWQYSQAAATFDYTRGLCG</sequence>
<dbReference type="GO" id="GO:0003824">
    <property type="term" value="F:catalytic activity"/>
    <property type="evidence" value="ECO:0007669"/>
    <property type="project" value="InterPro"/>
</dbReference>
<dbReference type="Proteomes" id="UP000317940">
    <property type="component" value="Unassembled WGS sequence"/>
</dbReference>
<name>A0A561SEW2_9ACTN</name>
<feature type="domain" description="PLD phosphodiesterase" evidence="3">
    <location>
        <begin position="223"/>
        <end position="245"/>
    </location>
</feature>
<evidence type="ECO:0000313" key="5">
    <source>
        <dbReference type="Proteomes" id="UP000317940"/>
    </source>
</evidence>
<accession>A0A561SEW2</accession>
<feature type="domain" description="PLD phosphodiesterase" evidence="3">
    <location>
        <begin position="497"/>
        <end position="524"/>
    </location>
</feature>
<dbReference type="PANTHER" id="PTHR21248:SF22">
    <property type="entry name" value="PHOSPHOLIPASE D"/>
    <property type="match status" value="1"/>
</dbReference>
<keyword evidence="5" id="KW-1185">Reference proteome</keyword>
<dbReference type="SMART" id="SM00155">
    <property type="entry name" value="PLDc"/>
    <property type="match status" value="2"/>
</dbReference>
<dbReference type="RefSeq" id="WP_246214211.1">
    <property type="nucleotide sequence ID" value="NZ_BAAAMZ010000049.1"/>
</dbReference>
<feature type="compositionally biased region" description="Low complexity" evidence="1">
    <location>
        <begin position="36"/>
        <end position="61"/>
    </location>
</feature>
<dbReference type="InterPro" id="IPR001736">
    <property type="entry name" value="PLipase_D/transphosphatidylase"/>
</dbReference>